<dbReference type="EMBL" id="JAULSV010000003">
    <property type="protein sequence ID" value="KAK0648216.1"/>
    <property type="molecule type" value="Genomic_DNA"/>
</dbReference>
<dbReference type="Pfam" id="PF00149">
    <property type="entry name" value="Metallophos"/>
    <property type="match status" value="1"/>
</dbReference>
<accession>A0AA40CR05</accession>
<reference evidence="2" key="1">
    <citation type="submission" date="2023-06" db="EMBL/GenBank/DDBJ databases">
        <title>Genome-scale phylogeny and comparative genomics of the fungal order Sordariales.</title>
        <authorList>
            <consortium name="Lawrence Berkeley National Laboratory"/>
            <person name="Hensen N."/>
            <person name="Bonometti L."/>
            <person name="Westerberg I."/>
            <person name="Brannstrom I.O."/>
            <person name="Guillou S."/>
            <person name="Cros-Aarteil S."/>
            <person name="Calhoun S."/>
            <person name="Haridas S."/>
            <person name="Kuo A."/>
            <person name="Mondo S."/>
            <person name="Pangilinan J."/>
            <person name="Riley R."/>
            <person name="Labutti K."/>
            <person name="Andreopoulos B."/>
            <person name="Lipzen A."/>
            <person name="Chen C."/>
            <person name="Yanf M."/>
            <person name="Daum C."/>
            <person name="Ng V."/>
            <person name="Clum A."/>
            <person name="Steindorff A."/>
            <person name="Ohm R."/>
            <person name="Martin F."/>
            <person name="Silar P."/>
            <person name="Natvig D."/>
            <person name="Lalanne C."/>
            <person name="Gautier V."/>
            <person name="Ament-Velasquez S.L."/>
            <person name="Kruys A."/>
            <person name="Hutchinson M.I."/>
            <person name="Powell A.J."/>
            <person name="Barry K."/>
            <person name="Miller A.N."/>
            <person name="Grigoriev I.V."/>
            <person name="Debuchy R."/>
            <person name="Gladieux P."/>
            <person name="Thoren M.H."/>
            <person name="Johannesson H."/>
        </authorList>
    </citation>
    <scope>NUCLEOTIDE SEQUENCE</scope>
    <source>
        <strain evidence="2">SMH2532-1</strain>
    </source>
</reference>
<evidence type="ECO:0000313" key="3">
    <source>
        <dbReference type="Proteomes" id="UP001174936"/>
    </source>
</evidence>
<proteinExistence type="predicted"/>
<dbReference type="InterPro" id="IPR029052">
    <property type="entry name" value="Metallo-depent_PP-like"/>
</dbReference>
<sequence length="415" mass="45149">MLLAAFYRLWNLAVPSRKQVILETVGGAALAPLKFQPDGTFQISVFSDLHFGENAWDSWGPQQDINSIKVMTAVLDAEPDVDLVVLNGDLITGENAFLHNSTYCIDQIVQPMMKRGLTWASTYGNHDSAFNLSRSGILAREQSWAGARTTRMVPGDNVGVTNYYLPVYGADCLSAIAGGCTPELLLWFFDSRGGLLFQQTDASTGKPVGQPDWVDRAVVEWFQQTNGKLVNDAGHTIPSLAFVHIPTNASAAFQNSGVDQHLQPGINDDIPLSSQGQGWCSDGTDGAGCVYGKQDVPFMAAITSTPGLLAVFSGHDHGNTWCYRWDSRLPGMDIKGNGVNLCFGQHSGYGGYGNWIRGARQVVVSLDKLKESVIDTHIRLESGDVVGSVMLNSTYGEDWYHATPNDRTRCPSCVY</sequence>
<protein>
    <submittedName>
        <fullName evidence="2">Metallo-dependent phosphatase-like protein</fullName>
    </submittedName>
</protein>
<dbReference type="AlphaFoldDB" id="A0AA40CR05"/>
<evidence type="ECO:0000313" key="2">
    <source>
        <dbReference type="EMBL" id="KAK0648216.1"/>
    </source>
</evidence>
<keyword evidence="3" id="KW-1185">Reference proteome</keyword>
<evidence type="ECO:0000259" key="1">
    <source>
        <dbReference type="Pfam" id="PF00149"/>
    </source>
</evidence>
<dbReference type="Proteomes" id="UP001174936">
    <property type="component" value="Unassembled WGS sequence"/>
</dbReference>
<gene>
    <name evidence="2" type="ORF">B0T16DRAFT_325797</name>
</gene>
<dbReference type="PANTHER" id="PTHR32440:SF11">
    <property type="entry name" value="METALLOPHOSPHOESTERASE DOMAIN-CONTAINING PROTEIN"/>
    <property type="match status" value="1"/>
</dbReference>
<dbReference type="InterPro" id="IPR004843">
    <property type="entry name" value="Calcineurin-like_PHP"/>
</dbReference>
<dbReference type="CDD" id="cd07383">
    <property type="entry name" value="MPP_Dcr2"/>
    <property type="match status" value="1"/>
</dbReference>
<organism evidence="2 3">
    <name type="scientific">Cercophora newfieldiana</name>
    <dbReference type="NCBI Taxonomy" id="92897"/>
    <lineage>
        <taxon>Eukaryota</taxon>
        <taxon>Fungi</taxon>
        <taxon>Dikarya</taxon>
        <taxon>Ascomycota</taxon>
        <taxon>Pezizomycotina</taxon>
        <taxon>Sordariomycetes</taxon>
        <taxon>Sordariomycetidae</taxon>
        <taxon>Sordariales</taxon>
        <taxon>Lasiosphaeriaceae</taxon>
        <taxon>Cercophora</taxon>
    </lineage>
</organism>
<dbReference type="PANTHER" id="PTHR32440">
    <property type="entry name" value="PHOSPHATASE DCR2-RELATED-RELATED"/>
    <property type="match status" value="1"/>
</dbReference>
<name>A0AA40CR05_9PEZI</name>
<dbReference type="Gene3D" id="3.60.21.10">
    <property type="match status" value="1"/>
</dbReference>
<comment type="caution">
    <text evidence="2">The sequence shown here is derived from an EMBL/GenBank/DDBJ whole genome shotgun (WGS) entry which is preliminary data.</text>
</comment>
<dbReference type="SUPFAM" id="SSF56300">
    <property type="entry name" value="Metallo-dependent phosphatases"/>
    <property type="match status" value="1"/>
</dbReference>
<feature type="domain" description="Calcineurin-like phosphoesterase" evidence="1">
    <location>
        <begin position="43"/>
        <end position="318"/>
    </location>
</feature>
<dbReference type="GO" id="GO:0016788">
    <property type="term" value="F:hydrolase activity, acting on ester bonds"/>
    <property type="evidence" value="ECO:0007669"/>
    <property type="project" value="TreeGrafter"/>
</dbReference>
<dbReference type="GO" id="GO:0005737">
    <property type="term" value="C:cytoplasm"/>
    <property type="evidence" value="ECO:0007669"/>
    <property type="project" value="TreeGrafter"/>
</dbReference>